<evidence type="ECO:0000256" key="1">
    <source>
        <dbReference type="SAM" id="MobiDB-lite"/>
    </source>
</evidence>
<gene>
    <name evidence="2" type="ORF">Z520_01157</name>
</gene>
<dbReference type="GeneID" id="27706903"/>
<feature type="region of interest" description="Disordered" evidence="1">
    <location>
        <begin position="1"/>
        <end position="70"/>
    </location>
</feature>
<feature type="compositionally biased region" description="Polar residues" evidence="1">
    <location>
        <begin position="16"/>
        <end position="25"/>
    </location>
</feature>
<sequence>MSDPTNVEHKFRHGTSTRSNTSSIHFSEPCTVRETSQTLRAVNGVQPRPMKPDLGANNRQEEATRDRRTRDWVHGCHGYSPVGDQGRQRWDSINQQLRAADELAGELSKFKTTDGESKSDNPAKSETSCQSLQFVGAWTDEKDMRN</sequence>
<keyword evidence="3" id="KW-1185">Reference proteome</keyword>
<evidence type="ECO:0000313" key="2">
    <source>
        <dbReference type="EMBL" id="KIY02692.1"/>
    </source>
</evidence>
<organism evidence="2 3">
    <name type="scientific">Fonsecaea multimorphosa CBS 102226</name>
    <dbReference type="NCBI Taxonomy" id="1442371"/>
    <lineage>
        <taxon>Eukaryota</taxon>
        <taxon>Fungi</taxon>
        <taxon>Dikarya</taxon>
        <taxon>Ascomycota</taxon>
        <taxon>Pezizomycotina</taxon>
        <taxon>Eurotiomycetes</taxon>
        <taxon>Chaetothyriomycetidae</taxon>
        <taxon>Chaetothyriales</taxon>
        <taxon>Herpotrichiellaceae</taxon>
        <taxon>Fonsecaea</taxon>
    </lineage>
</organism>
<evidence type="ECO:0000313" key="3">
    <source>
        <dbReference type="Proteomes" id="UP000053411"/>
    </source>
</evidence>
<feature type="compositionally biased region" description="Basic and acidic residues" evidence="1">
    <location>
        <begin position="108"/>
        <end position="123"/>
    </location>
</feature>
<feature type="region of interest" description="Disordered" evidence="1">
    <location>
        <begin position="106"/>
        <end position="146"/>
    </location>
</feature>
<dbReference type="EMBL" id="KN848063">
    <property type="protein sequence ID" value="KIY02692.1"/>
    <property type="molecule type" value="Genomic_DNA"/>
</dbReference>
<dbReference type="VEuPathDB" id="FungiDB:Z520_01157"/>
<feature type="compositionally biased region" description="Polar residues" evidence="1">
    <location>
        <begin position="124"/>
        <end position="133"/>
    </location>
</feature>
<dbReference type="RefSeq" id="XP_016636814.1">
    <property type="nucleotide sequence ID" value="XM_016771675.1"/>
</dbReference>
<protein>
    <submittedName>
        <fullName evidence="2">Uncharacterized protein</fullName>
    </submittedName>
</protein>
<proteinExistence type="predicted"/>
<feature type="compositionally biased region" description="Basic and acidic residues" evidence="1">
    <location>
        <begin position="59"/>
        <end position="70"/>
    </location>
</feature>
<reference evidence="2 3" key="1">
    <citation type="submission" date="2015-01" db="EMBL/GenBank/DDBJ databases">
        <title>The Genome Sequence of Fonsecaea multimorphosa CBS 102226.</title>
        <authorList>
            <consortium name="The Broad Institute Genomics Platform"/>
            <person name="Cuomo C."/>
            <person name="de Hoog S."/>
            <person name="Gorbushina A."/>
            <person name="Stielow B."/>
            <person name="Teixiera M."/>
            <person name="Abouelleil A."/>
            <person name="Chapman S.B."/>
            <person name="Priest M."/>
            <person name="Young S.K."/>
            <person name="Wortman J."/>
            <person name="Nusbaum C."/>
            <person name="Birren B."/>
        </authorList>
    </citation>
    <scope>NUCLEOTIDE SEQUENCE [LARGE SCALE GENOMIC DNA]</scope>
    <source>
        <strain evidence="2 3">CBS 102226</strain>
    </source>
</reference>
<dbReference type="Proteomes" id="UP000053411">
    <property type="component" value="Unassembled WGS sequence"/>
</dbReference>
<dbReference type="AlphaFoldDB" id="A0A0D2J001"/>
<dbReference type="OrthoDB" id="10393558at2759"/>
<accession>A0A0D2J001</accession>
<name>A0A0D2J001_9EURO</name>